<dbReference type="Gene3D" id="3.50.50.60">
    <property type="entry name" value="FAD/NAD(P)-binding domain"/>
    <property type="match status" value="2"/>
</dbReference>
<dbReference type="SUPFAM" id="SSF51905">
    <property type="entry name" value="FAD/NAD(P)-binding domain"/>
    <property type="match status" value="1"/>
</dbReference>
<dbReference type="InterPro" id="IPR036188">
    <property type="entry name" value="FAD/NAD-bd_sf"/>
</dbReference>
<name>A0A8J7TKL5_9BACT</name>
<evidence type="ECO:0000256" key="2">
    <source>
        <dbReference type="ARBA" id="ARBA00038825"/>
    </source>
</evidence>
<comment type="subunit">
    <text evidence="2">Interacts with COX5B; this interaction may contribute to localize PYROXD2 to the inner face of the inner mitochondrial membrane.</text>
</comment>
<evidence type="ECO:0000259" key="4">
    <source>
        <dbReference type="Pfam" id="PF01593"/>
    </source>
</evidence>
<evidence type="ECO:0000313" key="6">
    <source>
        <dbReference type="Proteomes" id="UP000664277"/>
    </source>
</evidence>
<dbReference type="InterPro" id="IPR002937">
    <property type="entry name" value="Amino_oxidase"/>
</dbReference>
<comment type="function">
    <text evidence="1">Probable oxidoreductase that may play a role as regulator of mitochondrial function.</text>
</comment>
<dbReference type="PRINTS" id="PR00419">
    <property type="entry name" value="ADXRDTASE"/>
</dbReference>
<evidence type="ECO:0000313" key="5">
    <source>
        <dbReference type="EMBL" id="MBN8660040.1"/>
    </source>
</evidence>
<dbReference type="Pfam" id="PF01593">
    <property type="entry name" value="Amino_oxidase"/>
    <property type="match status" value="1"/>
</dbReference>
<gene>
    <name evidence="5" type="ORF">J0M35_06725</name>
</gene>
<evidence type="ECO:0000256" key="1">
    <source>
        <dbReference type="ARBA" id="ARBA00037217"/>
    </source>
</evidence>
<dbReference type="PANTHER" id="PTHR10668">
    <property type="entry name" value="PHYTOENE DEHYDROGENASE"/>
    <property type="match status" value="1"/>
</dbReference>
<sequence length="541" mass="59497">MNKTTVAIIGGGVNGLTCAAYLAAAGYEVSLFEKRTKLGGLCVNETPFDKPGIDCKIKVSSVACYYGMTRHEIAEELDLFNHGLSPYLTDPVEVVMLKGGQYVFYPREGSADMAVEETTEADRKGWIEFWTDVQKAAEIIYKAYTNPTTKEIVLEQLKSAGLEKIARHIFKGSLFDLTAEYFQSKALMAVAATCTPGFANQAGSVYGCIHHGTASTLGVFGAWGQVKGGMGKVSEALAAVAQQRGANLVANLGVEKLHVVEDKISKVQLSNGEVKQFDMVIAACDLHTLFEKLIETERVPSGILAHIKANRPQVSAAKLHFLLSGKAEFSTLSRISHNHKGVLVIAPQPEEVVKASNLVPNGQMPQELMMTMAYPTLEDESIYGAESNRDLHVLTVDVHYLPAYRRSEDGSKRDWSEEDDRQLQKLVADQIEEYAPGFKQLVKDCYIVSPYGLKKHFNNESVSCWHMPMTAEFIFEGRSLPTLPHYNTPFENLYTCGSGAYPGGNVTLANGHNLAKLLIKAEDKREEKTEKNRQEKIGTSA</sequence>
<dbReference type="EMBL" id="JAFLCK010000007">
    <property type="protein sequence ID" value="MBN8660040.1"/>
    <property type="molecule type" value="Genomic_DNA"/>
</dbReference>
<dbReference type="Proteomes" id="UP000664277">
    <property type="component" value="Unassembled WGS sequence"/>
</dbReference>
<dbReference type="PANTHER" id="PTHR10668:SF103">
    <property type="entry name" value="PYRIDINE NUCLEOTIDE-DISULFIDE OXIDOREDUCTASE DOMAIN-CONTAINING PROTEIN 2"/>
    <property type="match status" value="1"/>
</dbReference>
<comment type="caution">
    <text evidence="5">The sequence shown here is derived from an EMBL/GenBank/DDBJ whole genome shotgun (WGS) entry which is preliminary data.</text>
</comment>
<dbReference type="GO" id="GO:0016491">
    <property type="term" value="F:oxidoreductase activity"/>
    <property type="evidence" value="ECO:0007669"/>
    <property type="project" value="InterPro"/>
</dbReference>
<evidence type="ECO:0000256" key="3">
    <source>
        <dbReference type="ARBA" id="ARBA00040298"/>
    </source>
</evidence>
<accession>A0A8J7TKL5</accession>
<feature type="domain" description="Amine oxidase" evidence="4">
    <location>
        <begin position="184"/>
        <end position="331"/>
    </location>
</feature>
<protein>
    <recommendedName>
        <fullName evidence="3">Pyridine nucleotide-disulfide oxidoreductase domain-containing protein 2</fullName>
    </recommendedName>
</protein>
<proteinExistence type="predicted"/>
<organism evidence="5 6">
    <name type="scientific">Candidatus Obscuribacter phosphatis</name>
    <dbReference type="NCBI Taxonomy" id="1906157"/>
    <lineage>
        <taxon>Bacteria</taxon>
        <taxon>Bacillati</taxon>
        <taxon>Candidatus Melainabacteria</taxon>
        <taxon>Candidatus Obscuribacterales</taxon>
        <taxon>Candidatus Obscuribacteraceae</taxon>
        <taxon>Candidatus Obscuribacter</taxon>
    </lineage>
</organism>
<dbReference type="AlphaFoldDB" id="A0A8J7TKL5"/>
<dbReference type="Pfam" id="PF13450">
    <property type="entry name" value="NAD_binding_8"/>
    <property type="match status" value="1"/>
</dbReference>
<reference evidence="5" key="1">
    <citation type="submission" date="2021-02" db="EMBL/GenBank/DDBJ databases">
        <title>Genome-Resolved Metagenomics of a Microbial Community Performing Photosynthetic Biological Nutrient Removal.</title>
        <authorList>
            <person name="Mcdaniel E.A."/>
        </authorList>
    </citation>
    <scope>NUCLEOTIDE SEQUENCE</scope>
    <source>
        <strain evidence="5">UWPOB_OBS1</strain>
    </source>
</reference>